<name>A0A6P2RMZ9_9BURK</name>
<evidence type="ECO:0000256" key="1">
    <source>
        <dbReference type="SAM" id="MobiDB-lite"/>
    </source>
</evidence>
<feature type="region of interest" description="Disordered" evidence="1">
    <location>
        <begin position="118"/>
        <end position="166"/>
    </location>
</feature>
<evidence type="ECO:0000259" key="2">
    <source>
        <dbReference type="Pfam" id="PF11907"/>
    </source>
</evidence>
<feature type="domain" description="Protein NO VEIN C-terminal" evidence="3">
    <location>
        <begin position="179"/>
        <end position="273"/>
    </location>
</feature>
<evidence type="ECO:0000313" key="5">
    <source>
        <dbReference type="Proteomes" id="UP000494162"/>
    </source>
</evidence>
<feature type="compositionally biased region" description="Polar residues" evidence="1">
    <location>
        <begin position="118"/>
        <end position="137"/>
    </location>
</feature>
<protein>
    <submittedName>
        <fullName evidence="4">Uncharacterized protein</fullName>
    </submittedName>
</protein>
<dbReference type="Proteomes" id="UP000494162">
    <property type="component" value="Unassembled WGS sequence"/>
</dbReference>
<sequence length="305" mass="34221">MVRVPARQGDWVFFVTFGQEQGDHVFDESITEDGVLSWQSQPAQRLTDDVIQELIGHDEQINNIYLFLRTKSRAPYCYLGTIGYLTHDSSREKPVHFQWQLLQWPVPHDTMDRIGLSPTTVPSPSLVEPTTQPSAGISFSAPPLPKTARQGVSSDDFRHRKSPDYSAQDARNRALGLQGELLVLEHEKNTLIAADRRDLAERVTHVSVTEGDGAGYDIHSFLPDGRDRYIEVKTTQGDARTAFYISPNELAFSVKNPGTYVLYRLYQFDKNAQTAQAYVLKGDLTAQLALSPLAYKAELQVAPDQ</sequence>
<evidence type="ECO:0000259" key="3">
    <source>
        <dbReference type="Pfam" id="PF13020"/>
    </source>
</evidence>
<dbReference type="InterPro" id="IPR024975">
    <property type="entry name" value="NOV_C"/>
</dbReference>
<evidence type="ECO:0000313" key="4">
    <source>
        <dbReference type="EMBL" id="VWC32880.1"/>
    </source>
</evidence>
<dbReference type="Pfam" id="PF11907">
    <property type="entry name" value="DUF3427"/>
    <property type="match status" value="1"/>
</dbReference>
<dbReference type="Pfam" id="PF13020">
    <property type="entry name" value="NOV_C"/>
    <property type="match status" value="1"/>
</dbReference>
<feature type="domain" description="DUF3427" evidence="2">
    <location>
        <begin position="10"/>
        <end position="111"/>
    </location>
</feature>
<accession>A0A6P2RMZ9</accession>
<dbReference type="AlphaFoldDB" id="A0A6P2RMZ9"/>
<dbReference type="EMBL" id="CABVPP010000094">
    <property type="protein sequence ID" value="VWC32880.1"/>
    <property type="molecule type" value="Genomic_DNA"/>
</dbReference>
<proteinExistence type="predicted"/>
<gene>
    <name evidence="4" type="ORF">BPS26883_06518</name>
</gene>
<dbReference type="InterPro" id="IPR021835">
    <property type="entry name" value="DUF3427"/>
</dbReference>
<reference evidence="4 5" key="1">
    <citation type="submission" date="2019-09" db="EMBL/GenBank/DDBJ databases">
        <authorList>
            <person name="Depoorter E."/>
        </authorList>
    </citation>
    <scope>NUCLEOTIDE SEQUENCE [LARGE SCALE GENOMIC DNA]</scope>
    <source>
        <strain evidence="4">LMG 26883</strain>
    </source>
</reference>
<organism evidence="4 5">
    <name type="scientific">Burkholderia pseudomultivorans</name>
    <dbReference type="NCBI Taxonomy" id="1207504"/>
    <lineage>
        <taxon>Bacteria</taxon>
        <taxon>Pseudomonadati</taxon>
        <taxon>Pseudomonadota</taxon>
        <taxon>Betaproteobacteria</taxon>
        <taxon>Burkholderiales</taxon>
        <taxon>Burkholderiaceae</taxon>
        <taxon>Burkholderia</taxon>
        <taxon>Burkholderia cepacia complex</taxon>
    </lineage>
</organism>